<sequence length="51" mass="5712">MAKVRLSRLRPLIFWFMPITRSPAQESACKDLGRNGQSPATCDQGHLHSDS</sequence>
<dbReference type="AntiFam" id="ANF00266">
    <property type="entry name" value="DNA repeat translations related to WP_020751851.1"/>
</dbReference>
<reference evidence="2 3" key="1">
    <citation type="journal article" date="2013" name="Genome Announc.">
        <title>Draft Genome Sequence of Staphylococcus simulans UMC-CNS-990, Isolated from a Case of Chronic Bovine Mastitis.</title>
        <authorList>
            <person name="Calcutt M.J."/>
            <person name="Foecking M.F."/>
            <person name="Hsieh H.Y."/>
            <person name="Perry J."/>
            <person name="Stewart G.C."/>
            <person name="Middleton J.R."/>
        </authorList>
    </citation>
    <scope>NUCLEOTIDE SEQUENCE [LARGE SCALE GENOMIC DNA]</scope>
    <source>
        <strain evidence="2 3">LRHMDP3</strain>
    </source>
</reference>
<dbReference type="EMBL" id="AMQX01000005">
    <property type="protein sequence ID" value="EKS51387.1"/>
    <property type="molecule type" value="Genomic_DNA"/>
</dbReference>
<gene>
    <name evidence="2" type="ORF">LRHMDP3_1112</name>
</gene>
<accession>A0AB33XVF2</accession>
<feature type="region of interest" description="Disordered" evidence="1">
    <location>
        <begin position="26"/>
        <end position="51"/>
    </location>
</feature>
<evidence type="ECO:0000313" key="3">
    <source>
        <dbReference type="Proteomes" id="UP000009352"/>
    </source>
</evidence>
<evidence type="ECO:0000256" key="1">
    <source>
        <dbReference type="SAM" id="MobiDB-lite"/>
    </source>
</evidence>
<dbReference type="Proteomes" id="UP000009352">
    <property type="component" value="Unassembled WGS sequence"/>
</dbReference>
<protein>
    <submittedName>
        <fullName evidence="2">Malolactic regulator</fullName>
    </submittedName>
</protein>
<comment type="caution">
    <text evidence="2">The sequence shown here is derived from an EMBL/GenBank/DDBJ whole genome shotgun (WGS) entry which is preliminary data.</text>
</comment>
<dbReference type="NCBIfam" id="NF040509">
    <property type="entry name" value="Lacto_palin_RPT"/>
    <property type="match status" value="1"/>
</dbReference>
<evidence type="ECO:0000313" key="2">
    <source>
        <dbReference type="EMBL" id="EKS51387.1"/>
    </source>
</evidence>
<organism evidence="2 3">
    <name type="scientific">Lacticaseibacillus rhamnosus LRHMDP3</name>
    <dbReference type="NCBI Taxonomy" id="1203259"/>
    <lineage>
        <taxon>Bacteria</taxon>
        <taxon>Bacillati</taxon>
        <taxon>Bacillota</taxon>
        <taxon>Bacilli</taxon>
        <taxon>Lactobacillales</taxon>
        <taxon>Lactobacillaceae</taxon>
        <taxon>Lacticaseibacillus</taxon>
    </lineage>
</organism>
<dbReference type="AlphaFoldDB" id="A0AB33XVF2"/>
<proteinExistence type="predicted"/>
<name>A0AB33XVF2_LACRH</name>